<evidence type="ECO:0000259" key="3">
    <source>
        <dbReference type="PROSITE" id="PS51178"/>
    </source>
</evidence>
<protein>
    <recommendedName>
        <fullName evidence="3">PASTA domain-containing protein</fullName>
    </recommendedName>
</protein>
<dbReference type="Gene3D" id="3.30.10.20">
    <property type="match status" value="1"/>
</dbReference>
<dbReference type="SMART" id="SM00740">
    <property type="entry name" value="PASTA"/>
    <property type="match status" value="1"/>
</dbReference>
<name>A0ABQ4ETZ1_9ACTN</name>
<evidence type="ECO:0000313" key="5">
    <source>
        <dbReference type="Proteomes" id="UP000621500"/>
    </source>
</evidence>
<evidence type="ECO:0000256" key="2">
    <source>
        <dbReference type="SAM" id="Phobius"/>
    </source>
</evidence>
<keyword evidence="2" id="KW-0472">Membrane</keyword>
<dbReference type="Proteomes" id="UP000621500">
    <property type="component" value="Unassembled WGS sequence"/>
</dbReference>
<feature type="compositionally biased region" description="Pro residues" evidence="1">
    <location>
        <begin position="267"/>
        <end position="288"/>
    </location>
</feature>
<dbReference type="RefSeq" id="WP_203859592.1">
    <property type="nucleotide sequence ID" value="NZ_BAAAZQ010000010.1"/>
</dbReference>
<evidence type="ECO:0000256" key="1">
    <source>
        <dbReference type="SAM" id="MobiDB-lite"/>
    </source>
</evidence>
<feature type="domain" description="PASTA" evidence="3">
    <location>
        <begin position="202"/>
        <end position="266"/>
    </location>
</feature>
<feature type="compositionally biased region" description="Basic and acidic residues" evidence="1">
    <location>
        <begin position="1"/>
        <end position="27"/>
    </location>
</feature>
<evidence type="ECO:0000313" key="4">
    <source>
        <dbReference type="EMBL" id="GIG98124.1"/>
    </source>
</evidence>
<keyword evidence="2" id="KW-1133">Transmembrane helix</keyword>
<dbReference type="PROSITE" id="PS51178">
    <property type="entry name" value="PASTA"/>
    <property type="match status" value="1"/>
</dbReference>
<organism evidence="4 5">
    <name type="scientific">Plantactinospora mayteni</name>
    <dbReference type="NCBI Taxonomy" id="566021"/>
    <lineage>
        <taxon>Bacteria</taxon>
        <taxon>Bacillati</taxon>
        <taxon>Actinomycetota</taxon>
        <taxon>Actinomycetes</taxon>
        <taxon>Micromonosporales</taxon>
        <taxon>Micromonosporaceae</taxon>
        <taxon>Plantactinospora</taxon>
    </lineage>
</organism>
<reference evidence="4 5" key="1">
    <citation type="submission" date="2021-01" db="EMBL/GenBank/DDBJ databases">
        <title>Whole genome shotgun sequence of Plantactinospora mayteni NBRC 109088.</title>
        <authorList>
            <person name="Komaki H."/>
            <person name="Tamura T."/>
        </authorList>
    </citation>
    <scope>NUCLEOTIDE SEQUENCE [LARGE SCALE GENOMIC DNA]</scope>
    <source>
        <strain evidence="4 5">NBRC 109088</strain>
    </source>
</reference>
<feature type="transmembrane region" description="Helical" evidence="2">
    <location>
        <begin position="132"/>
        <end position="157"/>
    </location>
</feature>
<keyword evidence="2" id="KW-0812">Transmembrane</keyword>
<dbReference type="EMBL" id="BONX01000032">
    <property type="protein sequence ID" value="GIG98124.1"/>
    <property type="molecule type" value="Genomic_DNA"/>
</dbReference>
<feature type="region of interest" description="Disordered" evidence="1">
    <location>
        <begin position="233"/>
        <end position="288"/>
    </location>
</feature>
<gene>
    <name evidence="4" type="ORF">Pma05_46970</name>
</gene>
<feature type="compositionally biased region" description="Low complexity" evidence="1">
    <location>
        <begin position="246"/>
        <end position="266"/>
    </location>
</feature>
<dbReference type="Pfam" id="PF03793">
    <property type="entry name" value="PASTA"/>
    <property type="match status" value="1"/>
</dbReference>
<dbReference type="CDD" id="cd06577">
    <property type="entry name" value="PASTA_pknB"/>
    <property type="match status" value="1"/>
</dbReference>
<feature type="compositionally biased region" description="Low complexity" evidence="1">
    <location>
        <begin position="165"/>
        <end position="201"/>
    </location>
</feature>
<accession>A0ABQ4ETZ1</accession>
<dbReference type="InterPro" id="IPR005543">
    <property type="entry name" value="PASTA_dom"/>
</dbReference>
<feature type="region of interest" description="Disordered" evidence="1">
    <location>
        <begin position="161"/>
        <end position="201"/>
    </location>
</feature>
<feature type="region of interest" description="Disordered" evidence="1">
    <location>
        <begin position="1"/>
        <end position="126"/>
    </location>
</feature>
<comment type="caution">
    <text evidence="4">The sequence shown here is derived from an EMBL/GenBank/DDBJ whole genome shotgun (WGS) entry which is preliminary data.</text>
</comment>
<feature type="compositionally biased region" description="Pro residues" evidence="1">
    <location>
        <begin position="110"/>
        <end position="119"/>
    </location>
</feature>
<proteinExistence type="predicted"/>
<keyword evidence="5" id="KW-1185">Reference proteome</keyword>
<sequence>MADDPRQPPDDRGVDGDRGVPDGRPEDESPSAPPTDTGAGPDDATRLGETAQQPGAADATRRGETVRQPGPDDATRVAETAQQPGTADATAPIPPREPAWSGRAGVPPRGADPPRPPQPDWSYGAEPDDRRWWMPILLGTVAVILLGVLVVAGWAIVDSARRDVPSSPSPVVTTSAAPTTPTTAPPTSAATTPSATPSVTTGAPVLLPPLVGLSQQEAVAELERLGLVPRIVPRTSGRPPGTVLDTEPSTGTEVEPGGEVVLVVAEPPTPPPSTAPGPTGPTQPTPDG</sequence>